<comment type="caution">
    <text evidence="9">The sequence shown here is derived from an EMBL/GenBank/DDBJ whole genome shotgun (WGS) entry which is preliminary data.</text>
</comment>
<feature type="domain" description="Major facilitator superfamily (MFS) profile" evidence="7">
    <location>
        <begin position="50"/>
        <end position="464"/>
    </location>
</feature>
<dbReference type="GO" id="GO:0005886">
    <property type="term" value="C:plasma membrane"/>
    <property type="evidence" value="ECO:0007669"/>
    <property type="project" value="TreeGrafter"/>
</dbReference>
<dbReference type="Gene3D" id="1.20.1250.20">
    <property type="entry name" value="MFS general substrate transporter like domains"/>
    <property type="match status" value="2"/>
</dbReference>
<reference evidence="8" key="1">
    <citation type="journal article" date="2014" name="Int. J. Syst. Evol. Microbiol.">
        <title>Complete genome of a new Firmicutes species belonging to the dominant human colonic microbiota ('Ruminococcus bicirculans') reveals two chromosomes and a selective capacity to utilize plant glucans.</title>
        <authorList>
            <consortium name="NISC Comparative Sequencing Program"/>
            <person name="Wegmann U."/>
            <person name="Louis P."/>
            <person name="Goesmann A."/>
            <person name="Henrissat B."/>
            <person name="Duncan S.H."/>
            <person name="Flint H.J."/>
        </authorList>
    </citation>
    <scope>NUCLEOTIDE SEQUENCE</scope>
    <source>
        <strain evidence="8">CGMCC 1.11013</strain>
    </source>
</reference>
<dbReference type="InterPro" id="IPR036259">
    <property type="entry name" value="MFS_trans_sf"/>
</dbReference>
<evidence type="ECO:0000313" key="10">
    <source>
        <dbReference type="Proteomes" id="UP000027439"/>
    </source>
</evidence>
<evidence type="ECO:0000259" key="7">
    <source>
        <dbReference type="PROSITE" id="PS50850"/>
    </source>
</evidence>
<organism evidence="9 10">
    <name type="scientific">Caballeronia grimmiae</name>
    <dbReference type="NCBI Taxonomy" id="1071679"/>
    <lineage>
        <taxon>Bacteria</taxon>
        <taxon>Pseudomonadati</taxon>
        <taxon>Pseudomonadota</taxon>
        <taxon>Betaproteobacteria</taxon>
        <taxon>Burkholderiales</taxon>
        <taxon>Burkholderiaceae</taxon>
        <taxon>Caballeronia</taxon>
    </lineage>
</organism>
<evidence type="ECO:0000256" key="2">
    <source>
        <dbReference type="ARBA" id="ARBA00022692"/>
    </source>
</evidence>
<dbReference type="OrthoDB" id="7066727at2"/>
<accession>A0A069NQC4</accession>
<dbReference type="STRING" id="1071679.BG57_23530"/>
<evidence type="ECO:0000313" key="9">
    <source>
        <dbReference type="EMBL" id="KDR27211.1"/>
    </source>
</evidence>
<keyword evidence="2 6" id="KW-0812">Transmembrane</keyword>
<dbReference type="GO" id="GO:0046943">
    <property type="term" value="F:carboxylic acid transmembrane transporter activity"/>
    <property type="evidence" value="ECO:0007669"/>
    <property type="project" value="TreeGrafter"/>
</dbReference>
<feature type="transmembrane region" description="Helical" evidence="6">
    <location>
        <begin position="84"/>
        <end position="104"/>
    </location>
</feature>
<reference evidence="8" key="4">
    <citation type="submission" date="2024-05" db="EMBL/GenBank/DDBJ databases">
        <authorList>
            <person name="Sun Q."/>
            <person name="Zhou Y."/>
        </authorList>
    </citation>
    <scope>NUCLEOTIDE SEQUENCE</scope>
    <source>
        <strain evidence="8">CGMCC 1.11013</strain>
    </source>
</reference>
<evidence type="ECO:0000313" key="8">
    <source>
        <dbReference type="EMBL" id="GGD69917.1"/>
    </source>
</evidence>
<comment type="subcellular location">
    <subcellularLocation>
        <location evidence="1">Membrane</location>
        <topology evidence="1">Multi-pass membrane protein</topology>
    </subcellularLocation>
</comment>
<dbReference type="EMBL" id="BMEG01000003">
    <property type="protein sequence ID" value="GGD69917.1"/>
    <property type="molecule type" value="Genomic_DNA"/>
</dbReference>
<dbReference type="PANTHER" id="PTHR23508:SF10">
    <property type="entry name" value="CARBOXYLIC ACID TRANSPORTER PROTEIN HOMOLOG"/>
    <property type="match status" value="1"/>
</dbReference>
<feature type="transmembrane region" description="Helical" evidence="6">
    <location>
        <begin position="48"/>
        <end position="72"/>
    </location>
</feature>
<dbReference type="Pfam" id="PF07690">
    <property type="entry name" value="MFS_1"/>
    <property type="match status" value="1"/>
</dbReference>
<feature type="transmembrane region" description="Helical" evidence="6">
    <location>
        <begin position="412"/>
        <end position="434"/>
    </location>
</feature>
<feature type="transmembrane region" description="Helical" evidence="6">
    <location>
        <begin position="203"/>
        <end position="224"/>
    </location>
</feature>
<proteinExistence type="predicted"/>
<feature type="region of interest" description="Disordered" evidence="5">
    <location>
        <begin position="1"/>
        <end position="26"/>
    </location>
</feature>
<dbReference type="CDD" id="cd17365">
    <property type="entry name" value="MFS_PcaK_like"/>
    <property type="match status" value="1"/>
</dbReference>
<name>A0A069NQC4_9BURK</name>
<evidence type="ECO:0000256" key="3">
    <source>
        <dbReference type="ARBA" id="ARBA00022989"/>
    </source>
</evidence>
<gene>
    <name evidence="9" type="ORF">BG57_23530</name>
    <name evidence="8" type="ORF">GCM10010985_25520</name>
</gene>
<reference evidence="9 10" key="2">
    <citation type="submission" date="2014-03" db="EMBL/GenBank/DDBJ databases">
        <title>Draft Genome Sequences of Four Burkholderia Strains.</title>
        <authorList>
            <person name="Liu X.Y."/>
            <person name="Li C.X."/>
            <person name="Xu J.H."/>
        </authorList>
    </citation>
    <scope>NUCLEOTIDE SEQUENCE [LARGE SCALE GENOMIC DNA]</scope>
    <source>
        <strain evidence="9 10">R27</strain>
    </source>
</reference>
<evidence type="ECO:0000313" key="11">
    <source>
        <dbReference type="Proteomes" id="UP000597138"/>
    </source>
</evidence>
<reference evidence="11" key="3">
    <citation type="journal article" date="2019" name="Int. J. Syst. Evol. Microbiol.">
        <title>The Global Catalogue of Microorganisms (GCM) 10K type strain sequencing project: providing services to taxonomists for standard genome sequencing and annotation.</title>
        <authorList>
            <consortium name="The Broad Institute Genomics Platform"/>
            <consortium name="The Broad Institute Genome Sequencing Center for Infectious Disease"/>
            <person name="Wu L."/>
            <person name="Ma J."/>
        </authorList>
    </citation>
    <scope>NUCLEOTIDE SEQUENCE [LARGE SCALE GENOMIC DNA]</scope>
    <source>
        <strain evidence="11">CGMCC 1.11013</strain>
    </source>
</reference>
<evidence type="ECO:0000256" key="6">
    <source>
        <dbReference type="SAM" id="Phobius"/>
    </source>
</evidence>
<dbReference type="Proteomes" id="UP000027439">
    <property type="component" value="Unassembled WGS sequence"/>
</dbReference>
<dbReference type="SUPFAM" id="SSF103473">
    <property type="entry name" value="MFS general substrate transporter"/>
    <property type="match status" value="1"/>
</dbReference>
<dbReference type="PROSITE" id="PS00217">
    <property type="entry name" value="SUGAR_TRANSPORT_2"/>
    <property type="match status" value="1"/>
</dbReference>
<dbReference type="PROSITE" id="PS50850">
    <property type="entry name" value="MFS"/>
    <property type="match status" value="1"/>
</dbReference>
<dbReference type="RefSeq" id="WP_052006027.1">
    <property type="nucleotide sequence ID" value="NZ_BMEG01000003.1"/>
</dbReference>
<feature type="transmembrane region" description="Helical" evidence="6">
    <location>
        <begin position="116"/>
        <end position="137"/>
    </location>
</feature>
<dbReference type="Proteomes" id="UP000597138">
    <property type="component" value="Unassembled WGS sequence"/>
</dbReference>
<protein>
    <submittedName>
        <fullName evidence="9">4-hydroxybenzoate transporter</fullName>
    </submittedName>
    <submittedName>
        <fullName evidence="8">MFS transporter</fullName>
    </submittedName>
</protein>
<feature type="transmembrane region" description="Helical" evidence="6">
    <location>
        <begin position="440"/>
        <end position="460"/>
    </location>
</feature>
<evidence type="ECO:0000256" key="5">
    <source>
        <dbReference type="SAM" id="MobiDB-lite"/>
    </source>
</evidence>
<dbReference type="PANTHER" id="PTHR23508">
    <property type="entry name" value="CARBOXYLIC ACID TRANSPORTER PROTEIN HOMOLOG"/>
    <property type="match status" value="1"/>
</dbReference>
<keyword evidence="4 6" id="KW-0472">Membrane</keyword>
<feature type="transmembrane region" description="Helical" evidence="6">
    <location>
        <begin position="174"/>
        <end position="197"/>
    </location>
</feature>
<dbReference type="InterPro" id="IPR020846">
    <property type="entry name" value="MFS_dom"/>
</dbReference>
<dbReference type="InterPro" id="IPR011701">
    <property type="entry name" value="MFS"/>
</dbReference>
<feature type="transmembrane region" description="Helical" evidence="6">
    <location>
        <begin position="320"/>
        <end position="342"/>
    </location>
</feature>
<dbReference type="PROSITE" id="PS00216">
    <property type="entry name" value="SUGAR_TRANSPORT_1"/>
    <property type="match status" value="1"/>
</dbReference>
<feature type="transmembrane region" description="Helical" evidence="6">
    <location>
        <begin position="143"/>
        <end position="162"/>
    </location>
</feature>
<evidence type="ECO:0000256" key="4">
    <source>
        <dbReference type="ARBA" id="ARBA00023136"/>
    </source>
</evidence>
<dbReference type="AlphaFoldDB" id="A0A069NQC4"/>
<dbReference type="EMBL" id="JFHE01000045">
    <property type="protein sequence ID" value="KDR27211.1"/>
    <property type="molecule type" value="Genomic_DNA"/>
</dbReference>
<dbReference type="InterPro" id="IPR005829">
    <property type="entry name" value="Sugar_transporter_CS"/>
</dbReference>
<feature type="compositionally biased region" description="Basic and acidic residues" evidence="5">
    <location>
        <begin position="15"/>
        <end position="26"/>
    </location>
</feature>
<sequence length="469" mass="49378">MSQAELQSGPAFPPRAEHPSVSERGDAWSGDVPVEAFIDAHRFSRFQWVLMGVCFLIVLIDGMDTAAIGYIAPALVKGWGISKAALAPVLSAALFGLAAGAVISGPAADRFGRKSVLIAATAFFGAMSLATAFAGSIESLVTLRFLTGIGLGAAIPNSITLVSEYAPQRSRAIIVNTTYCGFTVGAALGGFMSSWLIPAYGWHSLFVVGGVLPLILVLGVVFWVPESVRFLVKQGAPKEKIGAPLAKIAPLDLSRVQSFHLSERTQTRAKTSVGAILSRDFLTGTIMLWLTYFMGLVIFYLLMSWMPLLMNEAGFTPERAALLTALFPLGGGIGTVASGWLMDRWNANVIVMLGYLLTAAFIFVVGQAIGSVGLVSALIFLAGTTMNGAQSSMPSLAAMFYPTQSRATGVSWMYGVGRFGGIAGVALGGLFAQWKLGLPAVFALLAVPSVIAGLALFVKLEAHPATEEM</sequence>
<feature type="transmembrane region" description="Helical" evidence="6">
    <location>
        <begin position="349"/>
        <end position="369"/>
    </location>
</feature>
<feature type="transmembrane region" description="Helical" evidence="6">
    <location>
        <begin position="286"/>
        <end position="308"/>
    </location>
</feature>
<dbReference type="eggNOG" id="COG2271">
    <property type="taxonomic scope" value="Bacteria"/>
</dbReference>
<keyword evidence="11" id="KW-1185">Reference proteome</keyword>
<evidence type="ECO:0000256" key="1">
    <source>
        <dbReference type="ARBA" id="ARBA00004141"/>
    </source>
</evidence>
<keyword evidence="3 6" id="KW-1133">Transmembrane helix</keyword>